<dbReference type="Proteomes" id="UP000243406">
    <property type="component" value="Unassembled WGS sequence"/>
</dbReference>
<gene>
    <name evidence="1" type="ORF">SAMN02745120_0292</name>
</gene>
<proteinExistence type="predicted"/>
<evidence type="ECO:0008006" key="3">
    <source>
        <dbReference type="Google" id="ProtNLM"/>
    </source>
</evidence>
<dbReference type="EMBL" id="FUYN01000001">
    <property type="protein sequence ID" value="SKB25365.1"/>
    <property type="molecule type" value="Genomic_DNA"/>
</dbReference>
<protein>
    <recommendedName>
        <fullName evidence="3">MJ0042 family finger-like domain-containing protein</fullName>
    </recommendedName>
</protein>
<name>A0A1T4ZRX4_9FIRM</name>
<dbReference type="AlphaFoldDB" id="A0A1T4ZRX4"/>
<dbReference type="RefSeq" id="WP_013361799.1">
    <property type="nucleotide sequence ID" value="NZ_CP154629.1"/>
</dbReference>
<evidence type="ECO:0000313" key="1">
    <source>
        <dbReference type="EMBL" id="SKB25365.1"/>
    </source>
</evidence>
<organism evidence="1 2">
    <name type="scientific">Acetoanaerobium noterae</name>
    <dbReference type="NCBI Taxonomy" id="745369"/>
    <lineage>
        <taxon>Bacteria</taxon>
        <taxon>Bacillati</taxon>
        <taxon>Bacillota</taxon>
        <taxon>Clostridia</taxon>
        <taxon>Peptostreptococcales</taxon>
        <taxon>Filifactoraceae</taxon>
        <taxon>Acetoanaerobium</taxon>
    </lineage>
</organism>
<keyword evidence="2" id="KW-1185">Reference proteome</keyword>
<sequence>MQHLYEKVSYLRGLCDGMELSKESKEGKVLAAVIETLDEFADAIVELYEEQQELSEYVDSIDEDLSEIEDELYEDEGLEFVQLQCPSCGEEVEVDEDLLYDETQDIVCPACNEVIIHAEDDKDEE</sequence>
<dbReference type="OrthoDB" id="2381377at2"/>
<dbReference type="InterPro" id="IPR054688">
    <property type="entry name" value="CD1247_N"/>
</dbReference>
<accession>A0A1T4ZRX4</accession>
<reference evidence="2" key="1">
    <citation type="submission" date="2017-02" db="EMBL/GenBank/DDBJ databases">
        <authorList>
            <person name="Varghese N."/>
            <person name="Submissions S."/>
        </authorList>
    </citation>
    <scope>NUCLEOTIDE SEQUENCE [LARGE SCALE GENOMIC DNA]</scope>
    <source>
        <strain evidence="2">ATCC 35199</strain>
    </source>
</reference>
<dbReference type="NCBIfam" id="NF045650">
    <property type="entry name" value="CD1247_Nterm"/>
    <property type="match status" value="1"/>
</dbReference>
<evidence type="ECO:0000313" key="2">
    <source>
        <dbReference type="Proteomes" id="UP000243406"/>
    </source>
</evidence>